<dbReference type="GO" id="GO:0003677">
    <property type="term" value="F:DNA binding"/>
    <property type="evidence" value="ECO:0007669"/>
    <property type="project" value="UniProtKB-KW"/>
</dbReference>
<dbReference type="CDD" id="cd01948">
    <property type="entry name" value="EAL"/>
    <property type="match status" value="1"/>
</dbReference>
<feature type="domain" description="PAC" evidence="4">
    <location>
        <begin position="537"/>
        <end position="589"/>
    </location>
</feature>
<dbReference type="PANTHER" id="PTHR44757:SF2">
    <property type="entry name" value="BIOFILM ARCHITECTURE MAINTENANCE PROTEIN MBAA"/>
    <property type="match status" value="1"/>
</dbReference>
<dbReference type="CDD" id="cd00130">
    <property type="entry name" value="PAS"/>
    <property type="match status" value="1"/>
</dbReference>
<gene>
    <name evidence="7" type="ORF">PG915_19370</name>
</gene>
<dbReference type="InterPro" id="IPR001633">
    <property type="entry name" value="EAL_dom"/>
</dbReference>
<dbReference type="InterPro" id="IPR001610">
    <property type="entry name" value="PAC"/>
</dbReference>
<evidence type="ECO:0000313" key="7">
    <source>
        <dbReference type="EMBL" id="XCD18902.1"/>
    </source>
</evidence>
<dbReference type="InterPro" id="IPR013655">
    <property type="entry name" value="PAS_fold_3"/>
</dbReference>
<dbReference type="KEGG" id="vck:PG915_19370"/>
<dbReference type="EMBL" id="CP115921">
    <property type="protein sequence ID" value="XCD18902.1"/>
    <property type="molecule type" value="Genomic_DNA"/>
</dbReference>
<dbReference type="RefSeq" id="WP_353500038.1">
    <property type="nucleotide sequence ID" value="NZ_CP115921.1"/>
</dbReference>
<dbReference type="PROSITE" id="PS50883">
    <property type="entry name" value="EAL"/>
    <property type="match status" value="1"/>
</dbReference>
<organism evidence="7">
    <name type="scientific">Vibrio chaetopteri</name>
    <dbReference type="NCBI Taxonomy" id="3016528"/>
    <lineage>
        <taxon>Bacteria</taxon>
        <taxon>Pseudomonadati</taxon>
        <taxon>Pseudomonadota</taxon>
        <taxon>Gammaproteobacteria</taxon>
        <taxon>Vibrionales</taxon>
        <taxon>Vibrionaceae</taxon>
        <taxon>Vibrio</taxon>
    </lineage>
</organism>
<dbReference type="InterPro" id="IPR000700">
    <property type="entry name" value="PAS-assoc_C"/>
</dbReference>
<dbReference type="Pfam" id="PF08447">
    <property type="entry name" value="PAS_3"/>
    <property type="match status" value="1"/>
</dbReference>
<evidence type="ECO:0000256" key="1">
    <source>
        <dbReference type="ARBA" id="ARBA00023015"/>
    </source>
</evidence>
<dbReference type="SUPFAM" id="SSF55785">
    <property type="entry name" value="PYP-like sensor domain (PAS domain)"/>
    <property type="match status" value="1"/>
</dbReference>
<dbReference type="Gene3D" id="3.20.20.450">
    <property type="entry name" value="EAL domain"/>
    <property type="match status" value="1"/>
</dbReference>
<dbReference type="Pfam" id="PF00990">
    <property type="entry name" value="GGDEF"/>
    <property type="match status" value="1"/>
</dbReference>
<dbReference type="PROSITE" id="PS50113">
    <property type="entry name" value="PAC"/>
    <property type="match status" value="1"/>
</dbReference>
<keyword evidence="3" id="KW-0804">Transcription</keyword>
<reference evidence="7" key="1">
    <citation type="submission" date="2023-01" db="EMBL/GenBank/DDBJ databases">
        <title>Vibrio sp. CB1-14 genome sequencing.</title>
        <authorList>
            <person name="Otstavnykh N."/>
            <person name="Isaeva M."/>
            <person name="Meleshko D."/>
        </authorList>
    </citation>
    <scope>NUCLEOTIDE SEQUENCE</scope>
    <source>
        <strain evidence="7">CB1-14</strain>
    </source>
</reference>
<dbReference type="InterPro" id="IPR000014">
    <property type="entry name" value="PAS"/>
</dbReference>
<dbReference type="SUPFAM" id="SSF141868">
    <property type="entry name" value="EAL domain-like"/>
    <property type="match status" value="1"/>
</dbReference>
<dbReference type="SMART" id="SM00052">
    <property type="entry name" value="EAL"/>
    <property type="match status" value="1"/>
</dbReference>
<sequence>MDNTHTMVNEGHKVLFRRHPKPTIGVILPMLSGFYMGEITSTLRAYGAEHGINLIFLRVGHNRDFDIPFAFDHIDGLIVVLHASASALVEKAVQRGIPVISVAASYSPLAVESLSSDQASGVSALYDHLVGLGHVDIGFCGDLSVNDVRMRFKAFQKRAERNGNAITKRHILNVSNTALQGGREAYERYWQDNDPCSAVICATDHIAVGLMESLSENGIRVPEQVAIVGIDNIFMGERTQPRLTTVDQQLERLSVAAVERLMMRLSGAPFASDLGLIEQSMVVRQSCGATRPSHNPHFTIRNQLLSHSERSPAELHETLYSQGQSGFSSIVNASCLFDTPVAWAINGAKSGIDSCVVGYAHTDGRHLSSVEQGIHFPTETFPVSSLYSLPESFVMTLLCVTDRQEVRTEVMAIVEPIEGQPDLAKLSSYHNYLDMLALFLQRDLLLQSSQSRAQISSDLANQLQVVSHSSNDAIWDWDLLTDKLIWSSRWNDILKFDNGEPNTQVLTSRAFFDLVHSDDIDDLEQKLLAQIEQEIPFKVEFRLRRTDGIYVWVSSTGKVICDKFSRPVRFLGAMSDITEQKHSADRIRQLAYHDPLTGLANRRMMTDRLKAHIAEKTERPLALMLMDLNRFKFVNDTYGHDVGDALLLHVSKQLSGVVRRNDLIARFGGDEFLLMCDVETPAQALELASRILRAVEKPFFVNGSEFSTQGSLGIAFYPFDANSADELIKKSDIAMYRAKRSKSRKAALYDSTLEQESQQLLTIEQKLRRVIGNGDLDVWYQSIYSSEGVGAVSVEALARWKDEDGQYISPQLFIGVAEESGLIVKLSEFVLKRVCEDLANKLIDDGISVSINVSSSLLCRPHFAIEFVQTILSHELSPSQFTVEITESVALSDFEQCLRALNTLKTAGIRISLDDFGTGYSSLSMLKQLPLDEVKIDRSFIADFETDLAHSALVESVITMSHAFGYDVVAEGVETHAQYLKLKQMNCDMFQGFWFARPGPIRHVAQPSYADI</sequence>
<dbReference type="InterPro" id="IPR043128">
    <property type="entry name" value="Rev_trsase/Diguanyl_cyclase"/>
</dbReference>
<keyword evidence="1" id="KW-0805">Transcription regulation</keyword>
<dbReference type="InterPro" id="IPR052155">
    <property type="entry name" value="Biofilm_reg_signaling"/>
</dbReference>
<dbReference type="CDD" id="cd06267">
    <property type="entry name" value="PBP1_LacI_sugar_binding-like"/>
    <property type="match status" value="1"/>
</dbReference>
<proteinExistence type="predicted"/>
<dbReference type="NCBIfam" id="TIGR00254">
    <property type="entry name" value="GGDEF"/>
    <property type="match status" value="1"/>
</dbReference>
<dbReference type="Pfam" id="PF00563">
    <property type="entry name" value="EAL"/>
    <property type="match status" value="1"/>
</dbReference>
<protein>
    <submittedName>
        <fullName evidence="7">EAL domain-containing protein</fullName>
    </submittedName>
</protein>
<keyword evidence="2" id="KW-0238">DNA-binding</keyword>
<dbReference type="Gene3D" id="3.30.450.20">
    <property type="entry name" value="PAS domain"/>
    <property type="match status" value="1"/>
</dbReference>
<dbReference type="CDD" id="cd01949">
    <property type="entry name" value="GGDEF"/>
    <property type="match status" value="1"/>
</dbReference>
<evidence type="ECO:0000259" key="5">
    <source>
        <dbReference type="PROSITE" id="PS50883"/>
    </source>
</evidence>
<dbReference type="SUPFAM" id="SSF55073">
    <property type="entry name" value="Nucleotide cyclase"/>
    <property type="match status" value="1"/>
</dbReference>
<dbReference type="AlphaFoldDB" id="A0AAU8BRD0"/>
<dbReference type="InterPro" id="IPR035965">
    <property type="entry name" value="PAS-like_dom_sf"/>
</dbReference>
<evidence type="ECO:0000259" key="6">
    <source>
        <dbReference type="PROSITE" id="PS50887"/>
    </source>
</evidence>
<dbReference type="InterPro" id="IPR028082">
    <property type="entry name" value="Peripla_BP_I"/>
</dbReference>
<evidence type="ECO:0000256" key="3">
    <source>
        <dbReference type="ARBA" id="ARBA00023163"/>
    </source>
</evidence>
<dbReference type="SMART" id="SM00086">
    <property type="entry name" value="PAC"/>
    <property type="match status" value="1"/>
</dbReference>
<dbReference type="Gene3D" id="3.40.50.2300">
    <property type="match status" value="2"/>
</dbReference>
<dbReference type="InterPro" id="IPR029787">
    <property type="entry name" value="Nucleotide_cyclase"/>
</dbReference>
<evidence type="ECO:0000256" key="2">
    <source>
        <dbReference type="ARBA" id="ARBA00023125"/>
    </source>
</evidence>
<dbReference type="InterPro" id="IPR046335">
    <property type="entry name" value="LacI/GalR-like_sensor"/>
</dbReference>
<dbReference type="PANTHER" id="PTHR44757">
    <property type="entry name" value="DIGUANYLATE CYCLASE DGCP"/>
    <property type="match status" value="1"/>
</dbReference>
<dbReference type="SMART" id="SM00267">
    <property type="entry name" value="GGDEF"/>
    <property type="match status" value="1"/>
</dbReference>
<feature type="domain" description="GGDEF" evidence="6">
    <location>
        <begin position="619"/>
        <end position="751"/>
    </location>
</feature>
<evidence type="ECO:0000259" key="4">
    <source>
        <dbReference type="PROSITE" id="PS50113"/>
    </source>
</evidence>
<dbReference type="InterPro" id="IPR035919">
    <property type="entry name" value="EAL_sf"/>
</dbReference>
<name>A0AAU8BRD0_9VIBR</name>
<dbReference type="SUPFAM" id="SSF53822">
    <property type="entry name" value="Periplasmic binding protein-like I"/>
    <property type="match status" value="1"/>
</dbReference>
<dbReference type="PROSITE" id="PS50887">
    <property type="entry name" value="GGDEF"/>
    <property type="match status" value="1"/>
</dbReference>
<accession>A0AAU8BRD0</accession>
<dbReference type="Gene3D" id="3.30.70.270">
    <property type="match status" value="1"/>
</dbReference>
<dbReference type="NCBIfam" id="TIGR00229">
    <property type="entry name" value="sensory_box"/>
    <property type="match status" value="1"/>
</dbReference>
<dbReference type="InterPro" id="IPR000160">
    <property type="entry name" value="GGDEF_dom"/>
</dbReference>
<dbReference type="Pfam" id="PF13377">
    <property type="entry name" value="Peripla_BP_3"/>
    <property type="match status" value="1"/>
</dbReference>
<feature type="domain" description="EAL" evidence="5">
    <location>
        <begin position="760"/>
        <end position="1012"/>
    </location>
</feature>